<keyword evidence="8" id="KW-0443">Lipid metabolism</keyword>
<dbReference type="NCBIfam" id="TIGR03150">
    <property type="entry name" value="fabF"/>
    <property type="match status" value="1"/>
</dbReference>
<dbReference type="InterPro" id="IPR018201">
    <property type="entry name" value="Ketoacyl_synth_AS"/>
</dbReference>
<dbReference type="EC" id="2.3.1.179" evidence="3 11"/>
<feature type="domain" description="Ketosynthase family 3 (KS3)" evidence="13">
    <location>
        <begin position="1"/>
        <end position="408"/>
    </location>
</feature>
<keyword evidence="9 11" id="KW-0275">Fatty acid biosynthesis</keyword>
<evidence type="ECO:0000259" key="13">
    <source>
        <dbReference type="PROSITE" id="PS52004"/>
    </source>
</evidence>
<dbReference type="Pfam" id="PF00109">
    <property type="entry name" value="ketoacyl-synt"/>
    <property type="match status" value="1"/>
</dbReference>
<reference evidence="14 15" key="1">
    <citation type="submission" date="2023-06" db="EMBL/GenBank/DDBJ databases">
        <title>Roseiconus lacunae JC819 isolated from Gulf of Mannar region, Tamil Nadu.</title>
        <authorList>
            <person name="Pk S."/>
            <person name="Ch S."/>
            <person name="Ch V.R."/>
        </authorList>
    </citation>
    <scope>NUCLEOTIDE SEQUENCE [LARGE SCALE GENOMIC DNA]</scope>
    <source>
        <strain evidence="14 15">JC819</strain>
    </source>
</reference>
<dbReference type="InterPro" id="IPR016039">
    <property type="entry name" value="Thiolase-like"/>
</dbReference>
<evidence type="ECO:0000256" key="9">
    <source>
        <dbReference type="ARBA" id="ARBA00023160"/>
    </source>
</evidence>
<keyword evidence="6 11" id="KW-0808">Transferase</keyword>
<dbReference type="InterPro" id="IPR020841">
    <property type="entry name" value="PKS_Beta-ketoAc_synthase_dom"/>
</dbReference>
<evidence type="ECO:0000256" key="11">
    <source>
        <dbReference type="PIRNR" id="PIRNR000447"/>
    </source>
</evidence>
<evidence type="ECO:0000256" key="8">
    <source>
        <dbReference type="ARBA" id="ARBA00023098"/>
    </source>
</evidence>
<gene>
    <name evidence="14" type="primary">fabF</name>
    <name evidence="14" type="ORF">QTN89_23015</name>
</gene>
<evidence type="ECO:0000256" key="4">
    <source>
        <dbReference type="ARBA" id="ARBA00014657"/>
    </source>
</evidence>
<evidence type="ECO:0000256" key="3">
    <source>
        <dbReference type="ARBA" id="ARBA00012356"/>
    </source>
</evidence>
<dbReference type="InterPro" id="IPR014030">
    <property type="entry name" value="Ketoacyl_synth_N"/>
</dbReference>
<evidence type="ECO:0000256" key="6">
    <source>
        <dbReference type="ARBA" id="ARBA00022679"/>
    </source>
</evidence>
<keyword evidence="7" id="KW-0276">Fatty acid metabolism</keyword>
<comment type="catalytic activity">
    <reaction evidence="11">
        <text>a fatty acyl-[ACP] + malonyl-[ACP] + H(+) = a 3-oxoacyl-[ACP] + holo-[ACP] + CO2</text>
        <dbReference type="Rhea" id="RHEA:22836"/>
        <dbReference type="Rhea" id="RHEA-COMP:9623"/>
        <dbReference type="Rhea" id="RHEA-COMP:9685"/>
        <dbReference type="Rhea" id="RHEA-COMP:9916"/>
        <dbReference type="Rhea" id="RHEA-COMP:14125"/>
        <dbReference type="ChEBI" id="CHEBI:15378"/>
        <dbReference type="ChEBI" id="CHEBI:16526"/>
        <dbReference type="ChEBI" id="CHEBI:64479"/>
        <dbReference type="ChEBI" id="CHEBI:78449"/>
        <dbReference type="ChEBI" id="CHEBI:78776"/>
        <dbReference type="ChEBI" id="CHEBI:138651"/>
    </reaction>
</comment>
<dbReference type="PANTHER" id="PTHR11712">
    <property type="entry name" value="POLYKETIDE SYNTHASE-RELATED"/>
    <property type="match status" value="1"/>
</dbReference>
<dbReference type="PIRSF" id="PIRSF000447">
    <property type="entry name" value="KAS_II"/>
    <property type="match status" value="1"/>
</dbReference>
<accession>A0ABT7PPT7</accession>
<dbReference type="PROSITE" id="PS00606">
    <property type="entry name" value="KS3_1"/>
    <property type="match status" value="1"/>
</dbReference>
<dbReference type="PROSITE" id="PS52004">
    <property type="entry name" value="KS3_2"/>
    <property type="match status" value="1"/>
</dbReference>
<dbReference type="RefSeq" id="WP_289166141.1">
    <property type="nucleotide sequence ID" value="NZ_JASZZN010000021.1"/>
</dbReference>
<evidence type="ECO:0000256" key="10">
    <source>
        <dbReference type="ARBA" id="ARBA00023315"/>
    </source>
</evidence>
<evidence type="ECO:0000256" key="1">
    <source>
        <dbReference type="ARBA" id="ARBA00005194"/>
    </source>
</evidence>
<comment type="similarity">
    <text evidence="2 11 12">Belongs to the thiolase-like superfamily. Beta-ketoacyl-ACP synthases family.</text>
</comment>
<proteinExistence type="inferred from homology"/>
<sequence length="411" mass="42482">MRRVVVTGIGIVAPTGNDVRSAWSGVLSGKSFIRSIQNFDASQLPVTIAGEVDNFDASGLLGAKVARQSSRFVQLAAVAADEALRDAGFDREEMGRQCGCLIGVGIGGLGEIEASSCLLAERGASRVSPLTLPYAIPNMASGFVAIEHNLLGPSFGLATACASGSHAIGESARIIGDGDAEMMVAGGAEAATCSLSIACFAKMKALSTQNTSPETASRPFDKNRDGFVIGEGAGLLVLEELQHAQRRGATIYAEVVGYGLSADANHLTQPAPEGEGLARAMTRAIKRAEIAPEDIDYINAHGTSTKANDFLESQAIASVFGEASTEVSISSTKGATGHCLGAAGGIEAVYTVLAIRHDVVPPTANLETPDPDCPLNYTALEPMTKPVSHAMSNSSGFGGQNASLIFRKFAH</sequence>
<protein>
    <recommendedName>
        <fullName evidence="4 11">3-oxoacyl-[acyl-carrier-protein] synthase 2</fullName>
        <ecNumber evidence="3 11">2.3.1.179</ecNumber>
    </recommendedName>
</protein>
<organism evidence="14 15">
    <name type="scientific">Roseiconus lacunae</name>
    <dbReference type="NCBI Taxonomy" id="2605694"/>
    <lineage>
        <taxon>Bacteria</taxon>
        <taxon>Pseudomonadati</taxon>
        <taxon>Planctomycetota</taxon>
        <taxon>Planctomycetia</taxon>
        <taxon>Pirellulales</taxon>
        <taxon>Pirellulaceae</taxon>
        <taxon>Roseiconus</taxon>
    </lineage>
</organism>
<evidence type="ECO:0000256" key="12">
    <source>
        <dbReference type="RuleBase" id="RU003694"/>
    </source>
</evidence>
<comment type="catalytic activity">
    <reaction evidence="11">
        <text>(9Z)-hexadecenoyl-[ACP] + malonyl-[ACP] + H(+) = 3-oxo-(11Z)-octadecenoyl-[ACP] + holo-[ACP] + CO2</text>
        <dbReference type="Rhea" id="RHEA:55040"/>
        <dbReference type="Rhea" id="RHEA-COMP:9623"/>
        <dbReference type="Rhea" id="RHEA-COMP:9685"/>
        <dbReference type="Rhea" id="RHEA-COMP:10800"/>
        <dbReference type="Rhea" id="RHEA-COMP:14074"/>
        <dbReference type="ChEBI" id="CHEBI:15378"/>
        <dbReference type="ChEBI" id="CHEBI:16526"/>
        <dbReference type="ChEBI" id="CHEBI:64479"/>
        <dbReference type="ChEBI" id="CHEBI:78449"/>
        <dbReference type="ChEBI" id="CHEBI:83989"/>
        <dbReference type="ChEBI" id="CHEBI:138538"/>
        <dbReference type="EC" id="2.3.1.179"/>
    </reaction>
</comment>
<keyword evidence="5 11" id="KW-0444">Lipid biosynthesis</keyword>
<evidence type="ECO:0000256" key="2">
    <source>
        <dbReference type="ARBA" id="ARBA00008467"/>
    </source>
</evidence>
<dbReference type="GO" id="GO:0004315">
    <property type="term" value="F:3-oxoacyl-[acyl-carrier-protein] synthase activity"/>
    <property type="evidence" value="ECO:0007669"/>
    <property type="project" value="UniProtKB-EC"/>
</dbReference>
<keyword evidence="10 11" id="KW-0012">Acyltransferase</keyword>
<name>A0ABT7PPT7_9BACT</name>
<dbReference type="Pfam" id="PF02801">
    <property type="entry name" value="Ketoacyl-synt_C"/>
    <property type="match status" value="1"/>
</dbReference>
<dbReference type="SMART" id="SM00825">
    <property type="entry name" value="PKS_KS"/>
    <property type="match status" value="1"/>
</dbReference>
<keyword evidence="15" id="KW-1185">Reference proteome</keyword>
<comment type="function">
    <text evidence="11">Involved in the type II fatty acid elongation cycle. Catalyzes the elongation of a wide range of acyl-ACP by the addition of two carbons from malonyl-ACP to an acyl acceptor. Can efficiently catalyze the conversion of palmitoleoyl-ACP (cis-hexadec-9-enoyl-ACP) to cis-vaccenoyl-ACP (cis-octadec-11-enoyl-ACP), an essential step in the thermal regulation of fatty acid composition.</text>
</comment>
<comment type="pathway">
    <text evidence="1 11">Lipid metabolism; fatty acid biosynthesis.</text>
</comment>
<evidence type="ECO:0000256" key="7">
    <source>
        <dbReference type="ARBA" id="ARBA00022832"/>
    </source>
</evidence>
<dbReference type="InterPro" id="IPR014031">
    <property type="entry name" value="Ketoacyl_synth_C"/>
</dbReference>
<dbReference type="InterPro" id="IPR017568">
    <property type="entry name" value="3-oxoacyl-ACP_synth-2"/>
</dbReference>
<dbReference type="CDD" id="cd00834">
    <property type="entry name" value="KAS_I_II"/>
    <property type="match status" value="1"/>
</dbReference>
<comment type="caution">
    <text evidence="14">The sequence shown here is derived from an EMBL/GenBank/DDBJ whole genome shotgun (WGS) entry which is preliminary data.</text>
</comment>
<dbReference type="NCBIfam" id="NF005589">
    <property type="entry name" value="PRK07314.1"/>
    <property type="match status" value="1"/>
</dbReference>
<dbReference type="EMBL" id="JASZZN010000021">
    <property type="protein sequence ID" value="MDM4018341.1"/>
    <property type="molecule type" value="Genomic_DNA"/>
</dbReference>
<dbReference type="SUPFAM" id="SSF53901">
    <property type="entry name" value="Thiolase-like"/>
    <property type="match status" value="2"/>
</dbReference>
<dbReference type="Gene3D" id="3.40.47.10">
    <property type="match status" value="1"/>
</dbReference>
<dbReference type="Proteomes" id="UP001239462">
    <property type="component" value="Unassembled WGS sequence"/>
</dbReference>
<evidence type="ECO:0000256" key="5">
    <source>
        <dbReference type="ARBA" id="ARBA00022516"/>
    </source>
</evidence>
<dbReference type="InterPro" id="IPR000794">
    <property type="entry name" value="Beta-ketoacyl_synthase"/>
</dbReference>
<evidence type="ECO:0000313" key="14">
    <source>
        <dbReference type="EMBL" id="MDM4018341.1"/>
    </source>
</evidence>
<dbReference type="PANTHER" id="PTHR11712:SF336">
    <property type="entry name" value="3-OXOACYL-[ACYL-CARRIER-PROTEIN] SYNTHASE, MITOCHONDRIAL"/>
    <property type="match status" value="1"/>
</dbReference>
<evidence type="ECO:0000313" key="15">
    <source>
        <dbReference type="Proteomes" id="UP001239462"/>
    </source>
</evidence>